<dbReference type="HOGENOM" id="CLU_1262349_0_0_1"/>
<keyword evidence="3" id="KW-1185">Reference proteome</keyword>
<dbReference type="EMBL" id="JNVN01002200">
    <property type="protein sequence ID" value="KHJ32290.1"/>
    <property type="molecule type" value="Genomic_DNA"/>
</dbReference>
<feature type="region of interest" description="Disordered" evidence="1">
    <location>
        <begin position="198"/>
        <end position="219"/>
    </location>
</feature>
<evidence type="ECO:0000256" key="1">
    <source>
        <dbReference type="SAM" id="MobiDB-lite"/>
    </source>
</evidence>
<evidence type="ECO:0000313" key="3">
    <source>
        <dbReference type="Proteomes" id="UP000030854"/>
    </source>
</evidence>
<name>A0A0B1P4R6_UNCNE</name>
<proteinExistence type="predicted"/>
<dbReference type="AlphaFoldDB" id="A0A0B1P4R6"/>
<sequence>MADQTDVRHKSKGKRSESPLLHHESLKEKWLDGIDISSSPTELADYISLKCDEYTFTESTDEDLHELVQLDFQKWDSTIFNKVRLPTLQRFRNLLRQHGIYVRKTKVSCSIAIAEALNSQYREWAKSEVEEIIKDKTFSYVSGKLQYIKGQIQTQNTFSSTLPTPSMIPTPMNIDTPSPKQFCRSINSNQTIPNVAPHESKHLNFNPNPSNLQTFKPSL</sequence>
<dbReference type="Proteomes" id="UP000030854">
    <property type="component" value="Unassembled WGS sequence"/>
</dbReference>
<comment type="caution">
    <text evidence="2">The sequence shown here is derived from an EMBL/GenBank/DDBJ whole genome shotgun (WGS) entry which is preliminary data.</text>
</comment>
<feature type="region of interest" description="Disordered" evidence="1">
    <location>
        <begin position="1"/>
        <end position="20"/>
    </location>
</feature>
<organism evidence="2 3">
    <name type="scientific">Uncinula necator</name>
    <name type="common">Grape powdery mildew</name>
    <dbReference type="NCBI Taxonomy" id="52586"/>
    <lineage>
        <taxon>Eukaryota</taxon>
        <taxon>Fungi</taxon>
        <taxon>Dikarya</taxon>
        <taxon>Ascomycota</taxon>
        <taxon>Pezizomycotina</taxon>
        <taxon>Leotiomycetes</taxon>
        <taxon>Erysiphales</taxon>
        <taxon>Erysiphaceae</taxon>
        <taxon>Erysiphe</taxon>
    </lineage>
</organism>
<reference evidence="2 3" key="1">
    <citation type="journal article" date="2014" name="BMC Genomics">
        <title>Adaptive genomic structural variation in the grape powdery mildew pathogen, Erysiphe necator.</title>
        <authorList>
            <person name="Jones L."/>
            <person name="Riaz S."/>
            <person name="Morales-Cruz A."/>
            <person name="Amrine K.C."/>
            <person name="McGuire B."/>
            <person name="Gubler W.D."/>
            <person name="Walker M.A."/>
            <person name="Cantu D."/>
        </authorList>
    </citation>
    <scope>NUCLEOTIDE SEQUENCE [LARGE SCALE GENOMIC DNA]</scope>
    <source>
        <strain evidence="3">c</strain>
    </source>
</reference>
<accession>A0A0B1P4R6</accession>
<feature type="compositionally biased region" description="Polar residues" evidence="1">
    <location>
        <begin position="203"/>
        <end position="219"/>
    </location>
</feature>
<evidence type="ECO:0000313" key="2">
    <source>
        <dbReference type="EMBL" id="KHJ32290.1"/>
    </source>
</evidence>
<gene>
    <name evidence="2" type="ORF">EV44_g3497</name>
</gene>
<protein>
    <submittedName>
        <fullName evidence="2">Uncharacterized protein</fullName>
    </submittedName>
</protein>